<dbReference type="SMART" id="SM00318">
    <property type="entry name" value="SNc"/>
    <property type="match status" value="1"/>
</dbReference>
<dbReference type="Pfam" id="PF00565">
    <property type="entry name" value="SNase"/>
    <property type="match status" value="1"/>
</dbReference>
<protein>
    <submittedName>
        <fullName evidence="3">Thermonuclease</fullName>
    </submittedName>
</protein>
<keyword evidence="1" id="KW-0812">Transmembrane</keyword>
<dbReference type="Gene3D" id="2.40.50.90">
    <property type="match status" value="1"/>
</dbReference>
<reference evidence="3" key="1">
    <citation type="journal article" date="2020" name="mSystems">
        <title>Genome- and Community-Level Interaction Insights into Carbon Utilization and Element Cycling Functions of Hydrothermarchaeota in Hydrothermal Sediment.</title>
        <authorList>
            <person name="Zhou Z."/>
            <person name="Liu Y."/>
            <person name="Xu W."/>
            <person name="Pan J."/>
            <person name="Luo Z.H."/>
            <person name="Li M."/>
        </authorList>
    </citation>
    <scope>NUCLEOTIDE SEQUENCE [LARGE SCALE GENOMIC DNA]</scope>
    <source>
        <strain evidence="3">SpSt-1088</strain>
    </source>
</reference>
<comment type="caution">
    <text evidence="3">The sequence shown here is derived from an EMBL/GenBank/DDBJ whole genome shotgun (WGS) entry which is preliminary data.</text>
</comment>
<evidence type="ECO:0000259" key="2">
    <source>
        <dbReference type="PROSITE" id="PS50830"/>
    </source>
</evidence>
<dbReference type="EMBL" id="DRXW01000128">
    <property type="protein sequence ID" value="HHR33697.1"/>
    <property type="molecule type" value="Genomic_DNA"/>
</dbReference>
<dbReference type="InterPro" id="IPR016071">
    <property type="entry name" value="Staphylococal_nuclease_OB-fold"/>
</dbReference>
<keyword evidence="1" id="KW-1133">Transmembrane helix</keyword>
<feature type="transmembrane region" description="Helical" evidence="1">
    <location>
        <begin position="20"/>
        <end position="39"/>
    </location>
</feature>
<organism evidence="3">
    <name type="scientific">Fervidobacterium nodosum</name>
    <dbReference type="NCBI Taxonomy" id="2424"/>
    <lineage>
        <taxon>Bacteria</taxon>
        <taxon>Thermotogati</taxon>
        <taxon>Thermotogota</taxon>
        <taxon>Thermotogae</taxon>
        <taxon>Thermotogales</taxon>
        <taxon>Fervidobacteriaceae</taxon>
        <taxon>Fervidobacterium</taxon>
    </lineage>
</organism>
<name>A0A7C5U2G3_9BACT</name>
<gene>
    <name evidence="3" type="ORF">ENM46_01965</name>
</gene>
<feature type="domain" description="TNase-like" evidence="2">
    <location>
        <begin position="44"/>
        <end position="177"/>
    </location>
</feature>
<keyword evidence="1" id="KW-0472">Membrane</keyword>
<dbReference type="AlphaFoldDB" id="A0A7C5U2G3"/>
<accession>A0A7C5U2G3</accession>
<evidence type="ECO:0000313" key="3">
    <source>
        <dbReference type="EMBL" id="HHR33697.1"/>
    </source>
</evidence>
<proteinExistence type="predicted"/>
<dbReference type="SUPFAM" id="SSF50199">
    <property type="entry name" value="Staphylococcal nuclease"/>
    <property type="match status" value="1"/>
</dbReference>
<sequence>MYGRYNVVKNGFFNSYTKDYLKNLLLVSLIVLTSLSLFYSCQSAEQISKDIEVIDGDTLKFNGKTVRIIGIDAPETYSGGSKPVGEFGQDAKNYLYWFAANHTISIEPKGTDSYGRVLAYVFGTDSTGKKYLYEASLTELGYARPLLYRENYVASYIQGIIDAYKRAYENKRGIYSKLDNAPVITNKSNWTSYVGKIVYLEMQVSNVYKYSGTWYIVSDFAVIKIREDEYTYIFSNYNLYSLKNRVVRFYGELWNDEGKPTIMLRAPWEINVLN</sequence>
<dbReference type="InterPro" id="IPR035437">
    <property type="entry name" value="SNase_OB-fold_sf"/>
</dbReference>
<dbReference type="PROSITE" id="PS50830">
    <property type="entry name" value="TNASE_3"/>
    <property type="match status" value="1"/>
</dbReference>
<evidence type="ECO:0000256" key="1">
    <source>
        <dbReference type="SAM" id="Phobius"/>
    </source>
</evidence>